<keyword evidence="2" id="KW-1185">Reference proteome</keyword>
<proteinExistence type="predicted"/>
<accession>A0ABZ1YXV0</accession>
<sequence length="137" mass="14817">MRDNAMPGADLDPPVLVGVGHDQKLVGAAQVNLRGELKMVAMHAISAWSRFAGTRPSVVIDAVAGDPHQGLNFQPVQRVSKSRDRITLIQNEQWCGTARRTISLAEPFCQVANLIGGRHDRAGSLGQATSIQWLSPR</sequence>
<evidence type="ECO:0000313" key="2">
    <source>
        <dbReference type="Proteomes" id="UP001432062"/>
    </source>
</evidence>
<gene>
    <name evidence="1" type="ORF">OG563_00080</name>
</gene>
<protein>
    <submittedName>
        <fullName evidence="1">Uncharacterized protein</fullName>
    </submittedName>
</protein>
<dbReference type="Proteomes" id="UP001432062">
    <property type="component" value="Chromosome"/>
</dbReference>
<name>A0ABZ1YXV0_9NOCA</name>
<dbReference type="EMBL" id="CP109441">
    <property type="protein sequence ID" value="WUV46702.1"/>
    <property type="molecule type" value="Genomic_DNA"/>
</dbReference>
<organism evidence="1 2">
    <name type="scientific">Nocardia vinacea</name>
    <dbReference type="NCBI Taxonomy" id="96468"/>
    <lineage>
        <taxon>Bacteria</taxon>
        <taxon>Bacillati</taxon>
        <taxon>Actinomycetota</taxon>
        <taxon>Actinomycetes</taxon>
        <taxon>Mycobacteriales</taxon>
        <taxon>Nocardiaceae</taxon>
        <taxon>Nocardia</taxon>
    </lineage>
</organism>
<evidence type="ECO:0000313" key="1">
    <source>
        <dbReference type="EMBL" id="WUV46702.1"/>
    </source>
</evidence>
<reference evidence="1" key="1">
    <citation type="submission" date="2022-10" db="EMBL/GenBank/DDBJ databases">
        <title>The complete genomes of actinobacterial strains from the NBC collection.</title>
        <authorList>
            <person name="Joergensen T.S."/>
            <person name="Alvarez Arevalo M."/>
            <person name="Sterndorff E.B."/>
            <person name="Faurdal D."/>
            <person name="Vuksanovic O."/>
            <person name="Mourched A.-S."/>
            <person name="Charusanti P."/>
            <person name="Shaw S."/>
            <person name="Blin K."/>
            <person name="Weber T."/>
        </authorList>
    </citation>
    <scope>NUCLEOTIDE SEQUENCE</scope>
    <source>
        <strain evidence="1">NBC_01482</strain>
    </source>
</reference>